<evidence type="ECO:0000256" key="1">
    <source>
        <dbReference type="ARBA" id="ARBA00022737"/>
    </source>
</evidence>
<protein>
    <submittedName>
        <fullName evidence="4">Pentatricopeptide repeat-containing protein</fullName>
    </submittedName>
</protein>
<keyword evidence="5" id="KW-1185">Reference proteome</keyword>
<sequence length="685" mass="76748">MLQKFMNTFEITRFRKPIVFLKQSRNSHVNFSYTNYSSLLRDVIKTKSLAKTQEIHAQILIHGLFSDTHIANLTMESYFKCGDSKLAHQVFEQMPERDSMSWTHVISSYSQNKQSEKAIRFFRLMNQQGCDPNRASLISALSSCGHNSKSIQGKQLHSQVVRRIPPSDVTVCNVLIDFYSKCGDFSEARLVFDETLEKDLVSWTTMLSGSSQNGLSREALDFFIVMHGQDMGFSHYAFSVTAKACGELQNSKAGEELHCLVIKTGFESQVFVASALLDMYSKQGKTAFARKIFDLMDEPNVVSWTSIITAYVQIDKGEEALDLFKHQLRVGVQPDAFSLSSILAACANIPALEFGKQIHSHIIKSGFEFQIFAGNSLVGMYSKCGCLYDAQKMHKSMQVRDVITWTSMIAGLAQHGHGVEALMIFGQMKETNTKPNSITFIAVLSACSRSGLVDEGFMHFQSMSADYGIEAQEEHYTCMVDLLARAGRVKEAEAFMRAMPFEPSASSWGALLSGCRACGELALGLKCAEELFKLEPELAANHILLANMYAAVGRWEEMGRIRGLMKEKGLKKESGYSWIEVGKEVSVFGVGDSLHPHRDLIYAMLQNLSLEMDHKLKSSLLTNHSRADGLCWRRTEKIEAQENERRAQNAFFQLATQILAYSKEGIVVLDGNHMLDGIDPLEERI</sequence>
<feature type="repeat" description="PPR" evidence="3">
    <location>
        <begin position="401"/>
        <end position="435"/>
    </location>
</feature>
<comment type="caution">
    <text evidence="4">The sequence shown here is derived from an EMBL/GenBank/DDBJ whole genome shotgun (WGS) entry which is preliminary data.</text>
</comment>
<dbReference type="FunFam" id="1.25.40.10:FF:000196">
    <property type="entry name" value="Pentatricopeptide repeat-containing protein At4g14850"/>
    <property type="match status" value="1"/>
</dbReference>
<dbReference type="PANTHER" id="PTHR47928:SF207">
    <property type="entry name" value="PENTATRICOPEPTIDE REPEAT-CONTAINING PROTEIN"/>
    <property type="match status" value="1"/>
</dbReference>
<dbReference type="InterPro" id="IPR050421">
    <property type="entry name" value="PPR"/>
</dbReference>
<proteinExistence type="inferred from homology"/>
<comment type="similarity">
    <text evidence="2">Belongs to the PPR family. PCMP-E subfamily.</text>
</comment>
<dbReference type="NCBIfam" id="TIGR00756">
    <property type="entry name" value="PPR"/>
    <property type="match status" value="4"/>
</dbReference>
<dbReference type="Gene3D" id="1.25.40.10">
    <property type="entry name" value="Tetratricopeptide repeat domain"/>
    <property type="match status" value="4"/>
</dbReference>
<gene>
    <name evidence="4" type="ORF">CKAN_02019200</name>
</gene>
<feature type="repeat" description="PPR" evidence="3">
    <location>
        <begin position="300"/>
        <end position="334"/>
    </location>
</feature>
<dbReference type="AlphaFoldDB" id="A0A3S3QX11"/>
<dbReference type="Pfam" id="PF13041">
    <property type="entry name" value="PPR_2"/>
    <property type="match status" value="3"/>
</dbReference>
<dbReference type="SUPFAM" id="SSF48452">
    <property type="entry name" value="TPR-like"/>
    <property type="match status" value="1"/>
</dbReference>
<dbReference type="InterPro" id="IPR046848">
    <property type="entry name" value="E_motif"/>
</dbReference>
<evidence type="ECO:0000256" key="3">
    <source>
        <dbReference type="PROSITE-ProRule" id="PRU00708"/>
    </source>
</evidence>
<dbReference type="InterPro" id="IPR011990">
    <property type="entry name" value="TPR-like_helical_dom_sf"/>
</dbReference>
<dbReference type="Proteomes" id="UP000283530">
    <property type="component" value="Unassembled WGS sequence"/>
</dbReference>
<name>A0A3S3QX11_9MAGN</name>
<dbReference type="Pfam" id="PF01535">
    <property type="entry name" value="PPR"/>
    <property type="match status" value="5"/>
</dbReference>
<feature type="repeat" description="PPR" evidence="3">
    <location>
        <begin position="168"/>
        <end position="202"/>
    </location>
</feature>
<dbReference type="PANTHER" id="PTHR47928">
    <property type="entry name" value="REPEAT-CONTAINING PROTEIN, PUTATIVE-RELATED"/>
    <property type="match status" value="1"/>
</dbReference>
<dbReference type="FunFam" id="1.25.40.10:FF:000285">
    <property type="entry name" value="Pentatricopeptide repeat-containing protein, chloroplastic"/>
    <property type="match status" value="1"/>
</dbReference>
<evidence type="ECO:0000256" key="2">
    <source>
        <dbReference type="ARBA" id="ARBA00061659"/>
    </source>
</evidence>
<dbReference type="OrthoDB" id="185373at2759"/>
<dbReference type="EMBL" id="QPKB01000008">
    <property type="protein sequence ID" value="RWR91054.1"/>
    <property type="molecule type" value="Genomic_DNA"/>
</dbReference>
<evidence type="ECO:0000313" key="4">
    <source>
        <dbReference type="EMBL" id="RWR91054.1"/>
    </source>
</evidence>
<accession>A0A3S3QX11</accession>
<evidence type="ECO:0000313" key="5">
    <source>
        <dbReference type="Proteomes" id="UP000283530"/>
    </source>
</evidence>
<reference evidence="4 5" key="1">
    <citation type="journal article" date="2019" name="Nat. Plants">
        <title>Stout camphor tree genome fills gaps in understanding of flowering plant genome evolution.</title>
        <authorList>
            <person name="Chaw S.M."/>
            <person name="Liu Y.C."/>
            <person name="Wu Y.W."/>
            <person name="Wang H.Y."/>
            <person name="Lin C.I."/>
            <person name="Wu C.S."/>
            <person name="Ke H.M."/>
            <person name="Chang L.Y."/>
            <person name="Hsu C.Y."/>
            <person name="Yang H.T."/>
            <person name="Sudianto E."/>
            <person name="Hsu M.H."/>
            <person name="Wu K.P."/>
            <person name="Wang L.N."/>
            <person name="Leebens-Mack J.H."/>
            <person name="Tsai I.J."/>
        </authorList>
    </citation>
    <scope>NUCLEOTIDE SEQUENCE [LARGE SCALE GENOMIC DNA]</scope>
    <source>
        <strain evidence="5">cv. Chaw 1501</strain>
        <tissue evidence="4">Young leaves</tissue>
    </source>
</reference>
<dbReference type="FunFam" id="1.25.40.10:FF:000090">
    <property type="entry name" value="Pentatricopeptide repeat-containing protein, chloroplastic"/>
    <property type="match status" value="1"/>
</dbReference>
<feature type="repeat" description="PPR" evidence="3">
    <location>
        <begin position="98"/>
        <end position="132"/>
    </location>
</feature>
<keyword evidence="1" id="KW-0677">Repeat</keyword>
<dbReference type="PROSITE" id="PS51375">
    <property type="entry name" value="PPR"/>
    <property type="match status" value="4"/>
</dbReference>
<dbReference type="InterPro" id="IPR002885">
    <property type="entry name" value="PPR_rpt"/>
</dbReference>
<organism evidence="4 5">
    <name type="scientific">Cinnamomum micranthum f. kanehirae</name>
    <dbReference type="NCBI Taxonomy" id="337451"/>
    <lineage>
        <taxon>Eukaryota</taxon>
        <taxon>Viridiplantae</taxon>
        <taxon>Streptophyta</taxon>
        <taxon>Embryophyta</taxon>
        <taxon>Tracheophyta</taxon>
        <taxon>Spermatophyta</taxon>
        <taxon>Magnoliopsida</taxon>
        <taxon>Magnoliidae</taxon>
        <taxon>Laurales</taxon>
        <taxon>Lauraceae</taxon>
        <taxon>Cinnamomum</taxon>
    </lineage>
</organism>
<dbReference type="Pfam" id="PF20431">
    <property type="entry name" value="E_motif"/>
    <property type="match status" value="1"/>
</dbReference>
<dbReference type="STRING" id="337451.A0A3S3QX11"/>